<dbReference type="InterPro" id="IPR014751">
    <property type="entry name" value="XRCC4-like_C"/>
</dbReference>
<comment type="caution">
    <text evidence="12">The sequence shown here is derived from an EMBL/GenBank/DDBJ whole genome shotgun (WGS) entry which is preliminary data.</text>
</comment>
<comment type="similarity">
    <text evidence="6">Belongs to the XRCC4-XLF family. XRCC4 subfamily.</text>
</comment>
<dbReference type="InterPro" id="IPR009089">
    <property type="entry name" value="XRCC4_N_sf"/>
</dbReference>
<evidence type="ECO:0000256" key="8">
    <source>
        <dbReference type="SAM" id="MobiDB-lite"/>
    </source>
</evidence>
<dbReference type="InterPro" id="IPR053962">
    <property type="entry name" value="XRCC4_CC"/>
</dbReference>
<keyword evidence="5" id="KW-0539">Nucleus</keyword>
<feature type="domain" description="XRCC4 coiled-coil" evidence="10">
    <location>
        <begin position="117"/>
        <end position="193"/>
    </location>
</feature>
<keyword evidence="2" id="KW-0227">DNA damage</keyword>
<dbReference type="InterPro" id="IPR053961">
    <property type="entry name" value="XRCC4_N"/>
</dbReference>
<accession>A0AAW0N8C3</accession>
<keyword evidence="4" id="KW-0234">DNA repair</keyword>
<dbReference type="InterPro" id="IPR038051">
    <property type="entry name" value="XRCC4-like_N_sf"/>
</dbReference>
<gene>
    <name evidence="12" type="ORF">WMY93_020622</name>
</gene>
<evidence type="ECO:0000313" key="13">
    <source>
        <dbReference type="Proteomes" id="UP001460270"/>
    </source>
</evidence>
<keyword evidence="13" id="KW-1185">Reference proteome</keyword>
<organism evidence="12 13">
    <name type="scientific">Mugilogobius chulae</name>
    <name type="common">yellowstripe goby</name>
    <dbReference type="NCBI Taxonomy" id="88201"/>
    <lineage>
        <taxon>Eukaryota</taxon>
        <taxon>Metazoa</taxon>
        <taxon>Chordata</taxon>
        <taxon>Craniata</taxon>
        <taxon>Vertebrata</taxon>
        <taxon>Euteleostomi</taxon>
        <taxon>Actinopterygii</taxon>
        <taxon>Neopterygii</taxon>
        <taxon>Teleostei</taxon>
        <taxon>Neoteleostei</taxon>
        <taxon>Acanthomorphata</taxon>
        <taxon>Gobiaria</taxon>
        <taxon>Gobiiformes</taxon>
        <taxon>Gobioidei</taxon>
        <taxon>Gobiidae</taxon>
        <taxon>Gobionellinae</taxon>
        <taxon>Mugilogobius</taxon>
    </lineage>
</organism>
<dbReference type="PANTHER" id="PTHR28559:SF1">
    <property type="entry name" value="DNA REPAIR PROTEIN XRCC4"/>
    <property type="match status" value="1"/>
</dbReference>
<dbReference type="Pfam" id="PF06632">
    <property type="entry name" value="XRCC4"/>
    <property type="match status" value="1"/>
</dbReference>
<evidence type="ECO:0000256" key="4">
    <source>
        <dbReference type="ARBA" id="ARBA00023204"/>
    </source>
</evidence>
<dbReference type="Proteomes" id="UP001460270">
    <property type="component" value="Unassembled WGS sequence"/>
</dbReference>
<dbReference type="InterPro" id="IPR010585">
    <property type="entry name" value="DNA_repair_prot_XRCC4"/>
</dbReference>
<dbReference type="Pfam" id="PF21924">
    <property type="entry name" value="XRCC4_CC"/>
    <property type="match status" value="1"/>
</dbReference>
<keyword evidence="3" id="KW-0233">DNA recombination</keyword>
<evidence type="ECO:0000256" key="3">
    <source>
        <dbReference type="ARBA" id="ARBA00023172"/>
    </source>
</evidence>
<dbReference type="GO" id="GO:0005958">
    <property type="term" value="C:DNA-dependent protein kinase-DNA ligase 4 complex"/>
    <property type="evidence" value="ECO:0007669"/>
    <property type="project" value="TreeGrafter"/>
</dbReference>
<dbReference type="EMBL" id="JBBPFD010000015">
    <property type="protein sequence ID" value="KAK7895297.1"/>
    <property type="molecule type" value="Genomic_DNA"/>
</dbReference>
<dbReference type="SUPFAM" id="SSF50809">
    <property type="entry name" value="XRCC4, N-terminal domain"/>
    <property type="match status" value="1"/>
</dbReference>
<feature type="coiled-coil region" evidence="7">
    <location>
        <begin position="133"/>
        <end position="203"/>
    </location>
</feature>
<feature type="domain" description="XRCC4 N-terminal" evidence="9">
    <location>
        <begin position="14"/>
        <end position="112"/>
    </location>
</feature>
<reference evidence="13" key="1">
    <citation type="submission" date="2024-04" db="EMBL/GenBank/DDBJ databases">
        <title>Salinicola lusitanus LLJ914,a marine bacterium isolated from the Okinawa Trough.</title>
        <authorList>
            <person name="Li J."/>
        </authorList>
    </citation>
    <scope>NUCLEOTIDE SEQUENCE [LARGE SCALE GENOMIC DNA]</scope>
</reference>
<evidence type="ECO:0000256" key="6">
    <source>
        <dbReference type="ARBA" id="ARBA00025728"/>
    </source>
</evidence>
<evidence type="ECO:0000259" key="10">
    <source>
        <dbReference type="Pfam" id="PF21924"/>
    </source>
</evidence>
<feature type="region of interest" description="Disordered" evidence="8">
    <location>
        <begin position="254"/>
        <end position="301"/>
    </location>
</feature>
<dbReference type="GO" id="GO:0033152">
    <property type="term" value="P:immunoglobulin V(D)J recombination"/>
    <property type="evidence" value="ECO:0007669"/>
    <property type="project" value="TreeGrafter"/>
</dbReference>
<proteinExistence type="inferred from homology"/>
<dbReference type="SUPFAM" id="SSF58022">
    <property type="entry name" value="XRCC4, C-terminal oligomerization domain"/>
    <property type="match status" value="1"/>
</dbReference>
<keyword evidence="7" id="KW-0175">Coiled coil</keyword>
<sequence length="301" mass="34270">MHTSVRQIFISGSSYFVRLDWSGPDLGSGFRLLLTDAQEAWRGEVTQAAICEEAKEMEMDNERYVQDIHQALTGAECSTSYSFTLTRSGTCVSLAYEKVQKDISFRLGSVALTALSDPADAVRNILTYNMDKGKSLERHNRKLEEQNQRLKQEHQRIKAQLKLYAKGKEALELELFSRFVHVLNEKKAKIRSLSHTLANCKRNKVHMEKQTKLLMLNTMMKMKDETKECTTPNPLEDSLSDLTDVAPCRKRRFRHLEAPAPRHSHKRRSESPAGLSVEQAPHRRADAGAATSEAEDLFEDF</sequence>
<evidence type="ECO:0000313" key="12">
    <source>
        <dbReference type="EMBL" id="KAK7895297.1"/>
    </source>
</evidence>
<evidence type="ECO:0000256" key="2">
    <source>
        <dbReference type="ARBA" id="ARBA00022763"/>
    </source>
</evidence>
<dbReference type="Gene3D" id="1.20.5.370">
    <property type="match status" value="1"/>
</dbReference>
<dbReference type="GO" id="GO:0003677">
    <property type="term" value="F:DNA binding"/>
    <property type="evidence" value="ECO:0007669"/>
    <property type="project" value="InterPro"/>
</dbReference>
<comment type="subcellular location">
    <subcellularLocation>
        <location evidence="1">Nucleus</location>
    </subcellularLocation>
</comment>
<dbReference type="GO" id="GO:0010165">
    <property type="term" value="P:response to X-ray"/>
    <property type="evidence" value="ECO:0007669"/>
    <property type="project" value="TreeGrafter"/>
</dbReference>
<evidence type="ECO:0008006" key="14">
    <source>
        <dbReference type="Google" id="ProtNLM"/>
    </source>
</evidence>
<dbReference type="InterPro" id="IPR053963">
    <property type="entry name" value="XRCC4_C"/>
</dbReference>
<evidence type="ECO:0000259" key="9">
    <source>
        <dbReference type="Pfam" id="PF06632"/>
    </source>
</evidence>
<dbReference type="Gene3D" id="2.170.210.10">
    <property type="entry name" value="DNA double-strand break repair and VJ recombination XRCC4, N-terminal"/>
    <property type="match status" value="1"/>
</dbReference>
<evidence type="ECO:0000256" key="1">
    <source>
        <dbReference type="ARBA" id="ARBA00004123"/>
    </source>
</evidence>
<evidence type="ECO:0000256" key="5">
    <source>
        <dbReference type="ARBA" id="ARBA00023242"/>
    </source>
</evidence>
<dbReference type="AlphaFoldDB" id="A0AAW0N8C3"/>
<evidence type="ECO:0000259" key="11">
    <source>
        <dbReference type="Pfam" id="PF21925"/>
    </source>
</evidence>
<feature type="domain" description="XRCC4 C-terminal" evidence="11">
    <location>
        <begin position="226"/>
        <end position="299"/>
    </location>
</feature>
<evidence type="ECO:0000256" key="7">
    <source>
        <dbReference type="SAM" id="Coils"/>
    </source>
</evidence>
<protein>
    <recommendedName>
        <fullName evidence="14">DNA repair protein XRCC4</fullName>
    </recommendedName>
</protein>
<dbReference type="Pfam" id="PF21925">
    <property type="entry name" value="XRCC4_C"/>
    <property type="match status" value="1"/>
</dbReference>
<name>A0AAW0N8C3_9GOBI</name>
<dbReference type="GO" id="GO:0006303">
    <property type="term" value="P:double-strand break repair via nonhomologous end joining"/>
    <property type="evidence" value="ECO:0007669"/>
    <property type="project" value="TreeGrafter"/>
</dbReference>
<dbReference type="CDD" id="cd22283">
    <property type="entry name" value="HD_XRCC4_N"/>
    <property type="match status" value="1"/>
</dbReference>
<dbReference type="PANTHER" id="PTHR28559">
    <property type="entry name" value="DNA REPAIR PROTEIN XRCC4"/>
    <property type="match status" value="1"/>
</dbReference>
<dbReference type="GO" id="GO:0032807">
    <property type="term" value="C:DNA ligase IV complex"/>
    <property type="evidence" value="ECO:0007669"/>
    <property type="project" value="TreeGrafter"/>
</dbReference>